<evidence type="ECO:0000259" key="2">
    <source>
        <dbReference type="PROSITE" id="PS50222"/>
    </source>
</evidence>
<dbReference type="AlphaFoldDB" id="A0A6P1B9B5"/>
<dbReference type="EMBL" id="VKHP01000007">
    <property type="protein sequence ID" value="NEU94933.1"/>
    <property type="molecule type" value="Genomic_DNA"/>
</dbReference>
<evidence type="ECO:0000313" key="3">
    <source>
        <dbReference type="EMBL" id="NEU94933.1"/>
    </source>
</evidence>
<keyword evidence="1" id="KW-0732">Signal</keyword>
<reference evidence="3 4" key="1">
    <citation type="journal article" date="2020" name="Arch. Microbiol.">
        <title>Bradyrhizobium uaiense sp. nov., a new highly efficient cowpea symbiont.</title>
        <authorList>
            <person name="Cabral Michel D."/>
            <person name="Azarias Guimaraes A."/>
            <person name="Martins da Costa E."/>
            <person name="Soares de Carvalho T."/>
            <person name="Balsanelli E."/>
            <person name="Willems A."/>
            <person name="Maltempi de Souza E."/>
            <person name="de Souza Moreira F.M."/>
        </authorList>
    </citation>
    <scope>NUCLEOTIDE SEQUENCE [LARGE SCALE GENOMIC DNA]</scope>
    <source>
        <strain evidence="3 4">UFLA 03-164</strain>
    </source>
</reference>
<dbReference type="RefSeq" id="WP_163150668.1">
    <property type="nucleotide sequence ID" value="NZ_VKHP01000007.1"/>
</dbReference>
<dbReference type="GO" id="GO:0005509">
    <property type="term" value="F:calcium ion binding"/>
    <property type="evidence" value="ECO:0007669"/>
    <property type="project" value="InterPro"/>
</dbReference>
<protein>
    <recommendedName>
        <fullName evidence="2">EF-hand domain-containing protein</fullName>
    </recommendedName>
</protein>
<dbReference type="Gene3D" id="1.10.238.10">
    <property type="entry name" value="EF-hand"/>
    <property type="match status" value="2"/>
</dbReference>
<dbReference type="SUPFAM" id="SSF47473">
    <property type="entry name" value="EF-hand"/>
    <property type="match status" value="1"/>
</dbReference>
<feature type="domain" description="EF-hand" evidence="2">
    <location>
        <begin position="80"/>
        <end position="115"/>
    </location>
</feature>
<dbReference type="InterPro" id="IPR018247">
    <property type="entry name" value="EF_Hand_1_Ca_BS"/>
</dbReference>
<keyword evidence="4" id="KW-1185">Reference proteome</keyword>
<accession>A0A6P1B9B5</accession>
<feature type="chain" id="PRO_5026821433" description="EF-hand domain-containing protein" evidence="1">
    <location>
        <begin position="26"/>
        <end position="570"/>
    </location>
</feature>
<organism evidence="3 4">
    <name type="scientific">Bradyrhizobium uaiense</name>
    <dbReference type="NCBI Taxonomy" id="2594946"/>
    <lineage>
        <taxon>Bacteria</taxon>
        <taxon>Pseudomonadati</taxon>
        <taxon>Pseudomonadota</taxon>
        <taxon>Alphaproteobacteria</taxon>
        <taxon>Hyphomicrobiales</taxon>
        <taxon>Nitrobacteraceae</taxon>
        <taxon>Bradyrhizobium</taxon>
    </lineage>
</organism>
<dbReference type="InterPro" id="IPR011992">
    <property type="entry name" value="EF-hand-dom_pair"/>
</dbReference>
<gene>
    <name evidence="3" type="ORF">FNJ47_03600</name>
</gene>
<dbReference type="PROSITE" id="PS50222">
    <property type="entry name" value="EF_HAND_2"/>
    <property type="match status" value="1"/>
</dbReference>
<name>A0A6P1B9B5_9BRAD</name>
<comment type="caution">
    <text evidence="3">The sequence shown here is derived from an EMBL/GenBank/DDBJ whole genome shotgun (WGS) entry which is preliminary data.</text>
</comment>
<evidence type="ECO:0000256" key="1">
    <source>
        <dbReference type="SAM" id="SignalP"/>
    </source>
</evidence>
<evidence type="ECO:0000313" key="4">
    <source>
        <dbReference type="Proteomes" id="UP000468531"/>
    </source>
</evidence>
<proteinExistence type="predicted"/>
<sequence length="570" mass="61001">MRLRLVRLLGASAMCLGVFSAPASANSEWIINRMGGAMRADVTWEQVRSQMLAAFYQSNPDERGVTAQGIDDLRKIAAAQRRLQVITQVLAYDLDGDGAVTKAEVVAVMQPRARQMIHANGVQLEPTPEQVRLQLERLVSEALKPDADQDGVISAAEIRQEGQRQADQASVSWQQGATQYVPMTLDANGDGAVSLAEYEAAVREQFAATYQDRDGRVSASEFADFGKRLNEARQAAQRAREIQLRKQQLQAVVAGCDVPAVPREVRLILLGAQEGKALSNAWVGNQDRVTYVTTVEIAPGPEPIYLALASGGAMIWDIVGATERIAGVVADADVTVDKSGDARLQRFAAAGGAGPQRGGKPLVGIMGVPREKVHFTAHAGCLVPATDATMKDGRAEEIATLLLGRAVDETGGEQSAGTFRVPAARHFPDRPVRNAIQLPTEGLGELLWRDVRVDYPAGIAQIDVEAVVSAHPVNHYSVLPGRAGLAELVDTGALMVTGMSRGVRINDGDFKPFTVPDKFRISKKLRLPAGARGTFTLPSQVPPPDGDLGATCVLSEPEMKPISGSRTNCS</sequence>
<dbReference type="Proteomes" id="UP000468531">
    <property type="component" value="Unassembled WGS sequence"/>
</dbReference>
<dbReference type="InterPro" id="IPR002048">
    <property type="entry name" value="EF_hand_dom"/>
</dbReference>
<feature type="signal peptide" evidence="1">
    <location>
        <begin position="1"/>
        <end position="25"/>
    </location>
</feature>
<dbReference type="PROSITE" id="PS00018">
    <property type="entry name" value="EF_HAND_1"/>
    <property type="match status" value="3"/>
</dbReference>